<evidence type="ECO:0000256" key="1">
    <source>
        <dbReference type="SAM" id="MobiDB-lite"/>
    </source>
</evidence>
<proteinExistence type="predicted"/>
<name>A0A9W6Y4H8_9STRA</name>
<feature type="region of interest" description="Disordered" evidence="1">
    <location>
        <begin position="311"/>
        <end position="337"/>
    </location>
</feature>
<organism evidence="2 3">
    <name type="scientific">Phytophthora fragariaefolia</name>
    <dbReference type="NCBI Taxonomy" id="1490495"/>
    <lineage>
        <taxon>Eukaryota</taxon>
        <taxon>Sar</taxon>
        <taxon>Stramenopiles</taxon>
        <taxon>Oomycota</taxon>
        <taxon>Peronosporomycetes</taxon>
        <taxon>Peronosporales</taxon>
        <taxon>Peronosporaceae</taxon>
        <taxon>Phytophthora</taxon>
    </lineage>
</organism>
<gene>
    <name evidence="2" type="ORF">Pfra01_002104000</name>
</gene>
<dbReference type="AlphaFoldDB" id="A0A9W6Y4H8"/>
<dbReference type="CDD" id="cd14686">
    <property type="entry name" value="bZIP"/>
    <property type="match status" value="1"/>
</dbReference>
<accession>A0A9W6Y4H8</accession>
<feature type="compositionally biased region" description="Basic and acidic residues" evidence="1">
    <location>
        <begin position="311"/>
        <end position="334"/>
    </location>
</feature>
<protein>
    <submittedName>
        <fullName evidence="2">Unnamed protein product</fullName>
    </submittedName>
</protein>
<feature type="region of interest" description="Disordered" evidence="1">
    <location>
        <begin position="172"/>
        <end position="214"/>
    </location>
</feature>
<dbReference type="OrthoDB" id="159517at2759"/>
<sequence>MQYSNDLNLVSSSPSSLYAEDEARTFKQELAAVSSASPTGSSSSSAALALSSDPHAALQSSLLSAADMDDELFGAFVGGVGSAGPDAPAGSFMDLYYSAPSAQAPLGFPPSAVSNGLPPMGSSEPARAAGVKRDYERMAADRASPTAAVASSMLAMRAKPQNLVVHTRAAPGNTVNIGRRNPPPTGGAASANGVKKEDEANATTPTGTKKTKVSRERQLKINAASRRCRKKQKLELQFLRTHVVELQAALKDQVNYLQGQLSQQQRAARLSHFVDDSMRKVEEMSSGARPSPAVTPTAPLVSFSSDLLPFRTEDHSGEDTDGTHSSDAVNHIETDDASSIHTIDPATGYSLSDQRKRELLNIASFVRVNISLESSSFAPEVISCLPIEMDGWQLRLAITEKNYTIHNQKFFPCNVKDMFDFCWETNVAQKISIKHAKKHYVVVTPLDKDVAHVYSKTTGKWSLNVHGVPNVSYNSIVCRRYMPEEHRAIICQQSVLEERDFQDESTLPWLFKRWVVFRPQIQDGVEGTFVEAYRTASYATGRLIYKENKTYDSFCEHLIRRYAESNSLLERMMARDKRFTHAFDASVRSEAEAEPATVSDRMIKDLLLF</sequence>
<evidence type="ECO:0000313" key="2">
    <source>
        <dbReference type="EMBL" id="GMF51769.1"/>
    </source>
</evidence>
<dbReference type="EMBL" id="BSXT01002948">
    <property type="protein sequence ID" value="GMF51769.1"/>
    <property type="molecule type" value="Genomic_DNA"/>
</dbReference>
<evidence type="ECO:0000313" key="3">
    <source>
        <dbReference type="Proteomes" id="UP001165121"/>
    </source>
</evidence>
<dbReference type="Proteomes" id="UP001165121">
    <property type="component" value="Unassembled WGS sequence"/>
</dbReference>
<feature type="region of interest" description="Disordered" evidence="1">
    <location>
        <begin position="31"/>
        <end position="50"/>
    </location>
</feature>
<keyword evidence="3" id="KW-1185">Reference proteome</keyword>
<reference evidence="2" key="1">
    <citation type="submission" date="2023-04" db="EMBL/GenBank/DDBJ databases">
        <title>Phytophthora fragariaefolia NBRC 109709.</title>
        <authorList>
            <person name="Ichikawa N."/>
            <person name="Sato H."/>
            <person name="Tonouchi N."/>
        </authorList>
    </citation>
    <scope>NUCLEOTIDE SEQUENCE</scope>
    <source>
        <strain evidence="2">NBRC 109709</strain>
    </source>
</reference>
<comment type="caution">
    <text evidence="2">The sequence shown here is derived from an EMBL/GenBank/DDBJ whole genome shotgun (WGS) entry which is preliminary data.</text>
</comment>